<dbReference type="InterPro" id="IPR039251">
    <property type="entry name" value="OXLD1"/>
</dbReference>
<proteinExistence type="predicted"/>
<protein>
    <submittedName>
        <fullName evidence="4">Oxidoreductase-like domain-containing protein</fullName>
    </submittedName>
</protein>
<evidence type="ECO:0000259" key="1">
    <source>
        <dbReference type="Pfam" id="PF09791"/>
    </source>
</evidence>
<organism evidence="4">
    <name type="scientific">Nippostrongylus brasiliensis</name>
    <name type="common">Rat hookworm</name>
    <dbReference type="NCBI Taxonomy" id="27835"/>
    <lineage>
        <taxon>Eukaryota</taxon>
        <taxon>Metazoa</taxon>
        <taxon>Ecdysozoa</taxon>
        <taxon>Nematoda</taxon>
        <taxon>Chromadorea</taxon>
        <taxon>Rhabditida</taxon>
        <taxon>Rhabditina</taxon>
        <taxon>Rhabditomorpha</taxon>
        <taxon>Strongyloidea</taxon>
        <taxon>Heligmosomidae</taxon>
        <taxon>Nippostrongylus</taxon>
    </lineage>
</organism>
<evidence type="ECO:0000313" key="2">
    <source>
        <dbReference type="EMBL" id="VDL73988.1"/>
    </source>
</evidence>
<feature type="domain" description="Oxidoreductase-like" evidence="1">
    <location>
        <begin position="34"/>
        <end position="66"/>
    </location>
</feature>
<gene>
    <name evidence="2" type="ORF">NBR_LOCUS10399</name>
</gene>
<dbReference type="PANTHER" id="PTHR21193:SF3">
    <property type="entry name" value="OXIDOREDUCTASE-LIKE DOMAIN-CONTAINING PROTEIN 1"/>
    <property type="match status" value="1"/>
</dbReference>
<name>A0A0N4Y3K2_NIPBR</name>
<sequence>MQPAQRLVRSLQCWHRPVLLSLRSFSTTKKPSDQPPEAPVEGACCGQNCPQCVWITYAYDVADFYSGEKIEDAIATIEQKVPDPNVRAFVIAELQMKAKKK</sequence>
<dbReference type="WBParaSite" id="NBR_0001039801-mRNA-1">
    <property type="protein sequence ID" value="NBR_0001039801-mRNA-1"/>
    <property type="gene ID" value="NBR_0001039801"/>
</dbReference>
<dbReference type="AlphaFoldDB" id="A0A0N4Y3K2"/>
<dbReference type="EMBL" id="UYSL01020310">
    <property type="protein sequence ID" value="VDL73988.1"/>
    <property type="molecule type" value="Genomic_DNA"/>
</dbReference>
<dbReference type="STRING" id="27835.A0A0N4Y3K2"/>
<dbReference type="Pfam" id="PF09791">
    <property type="entry name" value="Oxidored-like"/>
    <property type="match status" value="1"/>
</dbReference>
<dbReference type="OMA" id="CHDEKVE"/>
<dbReference type="OrthoDB" id="10064411at2759"/>
<accession>A0A0N4Y3K2</accession>
<evidence type="ECO:0000313" key="3">
    <source>
        <dbReference type="Proteomes" id="UP000271162"/>
    </source>
</evidence>
<evidence type="ECO:0000313" key="4">
    <source>
        <dbReference type="WBParaSite" id="NBR_0001039801-mRNA-1"/>
    </source>
</evidence>
<dbReference type="GO" id="GO:0005739">
    <property type="term" value="C:mitochondrion"/>
    <property type="evidence" value="ECO:0007669"/>
    <property type="project" value="TreeGrafter"/>
</dbReference>
<reference evidence="4" key="1">
    <citation type="submission" date="2017-02" db="UniProtKB">
        <authorList>
            <consortium name="WormBaseParasite"/>
        </authorList>
    </citation>
    <scope>IDENTIFICATION</scope>
</reference>
<reference evidence="2 3" key="2">
    <citation type="submission" date="2018-11" db="EMBL/GenBank/DDBJ databases">
        <authorList>
            <consortium name="Pathogen Informatics"/>
        </authorList>
    </citation>
    <scope>NUCLEOTIDE SEQUENCE [LARGE SCALE GENOMIC DNA]</scope>
</reference>
<dbReference type="InterPro" id="IPR019180">
    <property type="entry name" value="Oxidoreductase-like_N"/>
</dbReference>
<keyword evidence="3" id="KW-1185">Reference proteome</keyword>
<dbReference type="Proteomes" id="UP000271162">
    <property type="component" value="Unassembled WGS sequence"/>
</dbReference>
<dbReference type="PANTHER" id="PTHR21193">
    <property type="entry name" value="OXIDOREDUCTASE-LIKE DOMAIN-CONTAINING PROTEIN 1"/>
    <property type="match status" value="1"/>
</dbReference>